<evidence type="ECO:0000256" key="2">
    <source>
        <dbReference type="ARBA" id="ARBA00022679"/>
    </source>
</evidence>
<organism evidence="9 10">
    <name type="scientific">Meloidogyne graminicola</name>
    <dbReference type="NCBI Taxonomy" id="189291"/>
    <lineage>
        <taxon>Eukaryota</taxon>
        <taxon>Metazoa</taxon>
        <taxon>Ecdysozoa</taxon>
        <taxon>Nematoda</taxon>
        <taxon>Chromadorea</taxon>
        <taxon>Rhabditida</taxon>
        <taxon>Tylenchina</taxon>
        <taxon>Tylenchomorpha</taxon>
        <taxon>Tylenchoidea</taxon>
        <taxon>Meloidogynidae</taxon>
        <taxon>Meloidogyninae</taxon>
        <taxon>Meloidogyne</taxon>
    </lineage>
</organism>
<reference evidence="9" key="1">
    <citation type="journal article" date="2020" name="Ecol. Evol.">
        <title>Genome structure and content of the rice root-knot nematode (Meloidogyne graminicola).</title>
        <authorList>
            <person name="Phan N.T."/>
            <person name="Danchin E.G.J."/>
            <person name="Klopp C."/>
            <person name="Perfus-Barbeoch L."/>
            <person name="Kozlowski D.K."/>
            <person name="Koutsovoulos G.D."/>
            <person name="Lopez-Roques C."/>
            <person name="Bouchez O."/>
            <person name="Zahm M."/>
            <person name="Besnard G."/>
            <person name="Bellafiore S."/>
        </authorList>
    </citation>
    <scope>NUCLEOTIDE SEQUENCE</scope>
    <source>
        <strain evidence="9">VN-18</strain>
    </source>
</reference>
<dbReference type="GO" id="GO:0046872">
    <property type="term" value="F:metal ion binding"/>
    <property type="evidence" value="ECO:0007669"/>
    <property type="project" value="UniProtKB-KW"/>
</dbReference>
<protein>
    <recommendedName>
        <fullName evidence="1">N(6)-L-threonylcarbamoyladenine synthase</fullName>
        <ecNumber evidence="1">2.3.1.234</ecNumber>
    </recommendedName>
</protein>
<comment type="catalytic activity">
    <reaction evidence="6">
        <text>L-threonylcarbamoyladenylate + adenosine(37) in tRNA = N(6)-L-threonylcarbamoyladenosine(37) in tRNA + AMP + H(+)</text>
        <dbReference type="Rhea" id="RHEA:37059"/>
        <dbReference type="Rhea" id="RHEA-COMP:10162"/>
        <dbReference type="Rhea" id="RHEA-COMP:10163"/>
        <dbReference type="ChEBI" id="CHEBI:15378"/>
        <dbReference type="ChEBI" id="CHEBI:73682"/>
        <dbReference type="ChEBI" id="CHEBI:74411"/>
        <dbReference type="ChEBI" id="CHEBI:74418"/>
        <dbReference type="ChEBI" id="CHEBI:456215"/>
        <dbReference type="EC" id="2.3.1.234"/>
    </reaction>
</comment>
<dbReference type="PANTHER" id="PTHR11735">
    <property type="entry name" value="TRNA N6-ADENOSINE THREONYLCARBAMOYLTRANSFERASE"/>
    <property type="match status" value="1"/>
</dbReference>
<dbReference type="PRINTS" id="PR00789">
    <property type="entry name" value="OSIALOPTASE"/>
</dbReference>
<keyword evidence="10" id="KW-1185">Reference proteome</keyword>
<dbReference type="Gene3D" id="3.30.420.40">
    <property type="match status" value="2"/>
</dbReference>
<evidence type="ECO:0000313" key="10">
    <source>
        <dbReference type="Proteomes" id="UP000605970"/>
    </source>
</evidence>
<evidence type="ECO:0000256" key="1">
    <source>
        <dbReference type="ARBA" id="ARBA00012156"/>
    </source>
</evidence>
<feature type="region of interest" description="Disordered" evidence="7">
    <location>
        <begin position="644"/>
        <end position="665"/>
    </location>
</feature>
<dbReference type="GO" id="GO:0061711">
    <property type="term" value="F:tRNA N(6)-L-threonylcarbamoyladenine synthase activity"/>
    <property type="evidence" value="ECO:0007669"/>
    <property type="project" value="UniProtKB-EC"/>
</dbReference>
<evidence type="ECO:0000256" key="5">
    <source>
        <dbReference type="ARBA" id="ARBA00023315"/>
    </source>
</evidence>
<evidence type="ECO:0000256" key="3">
    <source>
        <dbReference type="ARBA" id="ARBA00022694"/>
    </source>
</evidence>
<keyword evidence="4" id="KW-0479">Metal-binding</keyword>
<evidence type="ECO:0000256" key="6">
    <source>
        <dbReference type="ARBA" id="ARBA00048117"/>
    </source>
</evidence>
<evidence type="ECO:0000259" key="8">
    <source>
        <dbReference type="Pfam" id="PF00814"/>
    </source>
</evidence>
<accession>A0A8S9ZTF8</accession>
<dbReference type="Proteomes" id="UP000605970">
    <property type="component" value="Unassembled WGS sequence"/>
</dbReference>
<dbReference type="SUPFAM" id="SSF53067">
    <property type="entry name" value="Actin-like ATPase domain"/>
    <property type="match status" value="1"/>
</dbReference>
<dbReference type="PANTHER" id="PTHR11735:SF6">
    <property type="entry name" value="TRNA N6-ADENOSINE THREONYLCARBAMOYLTRANSFERASE, MITOCHONDRIAL"/>
    <property type="match status" value="1"/>
</dbReference>
<keyword evidence="2" id="KW-0808">Transferase</keyword>
<dbReference type="InterPro" id="IPR000905">
    <property type="entry name" value="Gcp-like_dom"/>
</dbReference>
<dbReference type="InterPro" id="IPR011989">
    <property type="entry name" value="ARM-like"/>
</dbReference>
<evidence type="ECO:0000256" key="7">
    <source>
        <dbReference type="SAM" id="MobiDB-lite"/>
    </source>
</evidence>
<dbReference type="InterPro" id="IPR016024">
    <property type="entry name" value="ARM-type_fold"/>
</dbReference>
<name>A0A8S9ZTF8_9BILA</name>
<dbReference type="GO" id="GO:0008033">
    <property type="term" value="P:tRNA processing"/>
    <property type="evidence" value="ECO:0007669"/>
    <property type="project" value="UniProtKB-KW"/>
</dbReference>
<sequence length="1484" mass="169459">MTSMEDISKLELAAHVIMAPPNQVSFQDRKDAEALFLRLREGALSVDSCRQILETTQTHFLMFELARALVARILKEWVKFTQDEIRNISMYFLNFPVVHQDLPNFVSTEMFHSAAMIIKRNSLVAHENSFTELLSILESFLNNENHKLQSYGLQIVELVSTEFSTDVLLKQLMQLSLRTLSRLLSTSDLSSLMEQQICDKFLKVASLIFCWNFSPKYLYLHFKVLINSLRSNTFRPPESWNELFKDTTIITFFMQLHSRVRFNVQLCENSMVCLTQLASLIGDVLGPSGPIAIVMPLVGNLSERRLATVMGGLSDQEPVSSSKPILHDQYVQTFVSQMIDLFSASVLDHEMVPLSLVIYKLFTCHPILIFERFPDDLLHRFIDFVAKNILNTIQPTMCLAMKNDQTYSSALNNLFQVWRLLLRSAHIFKENISSLIESYNTNIIEAFVKSVISPPFGNREKPTSSEIYDENEDEEDDRIVFNDILADVGFFCLYSIDYFVDFVTRVIVQRLAELSILDLATYNSKQLEIWQEDFHWLLLIIGYFIRQPSFSSLKGFQSGEYSKFDDFEPLFTNCISNPPFNPANYQGRLDPLTLISTQLLSWFSMEHQMLIRLDPNACLLSPTLCQTSIWQFSLLMIVLTPPPSSSSEEDSSFNDTKEEETEWDGQKRLSVKSLPSILPKTALSIQIVQMALEKIFTILTKMPGEKRLCSDVIKLLISLADYRPLELAENEYLYSLLTNLPARRHFVKTIVFMSSVVKSSILRQRIHETILEPLIQKFFALCDSKDLAIDSRLTDLFECFTGIADAGHSETAQTLFKFLQPVYERCIPIIRNFSQSQTLIVSILEFFKSSTDVLFFYVDSKEDIQAYHLLLIGDTQLQRFVSFENVNDDDQQIRDLNTFIEILCLAITKTYLPFNLSEDSAINSAKVSLHGLEILLPLMNEDLLKIPLICTSFFRLLIYISDTAPEAIVLVSEQMLTGFLECVQLALDNTFGIERVRSALEIVNSFASHCSLQLQKGESVSPLLAENVLKFIPKIFELAMQFSCELEIFNEATSTLFTLIGLNQDSFKSFVTQLISLPSNIENKSTLEQAFTKLLTPTTDGTTFTASKKRNFQIRFESYYQTLYDYKRKVHILGIESSCDDAAVSIICSKERRILCDKRSSDFRTNSRMKGIIPFSAARHHRETLPRLIREAFIESGIRASDINAVAVTNRPGIVNSLKVGIEYALCFARTYSRPIIPIHHMRAHALIERLLNKELNYPFITLLISGAHCLLCAVYSCIDFKILFNTQSGSPGECLDKLARELGHYGAALEHTANRYYMEERIDKPHYSLTLPKADIFNDLDFDMIKGRVNAKQNDQKIELCAGIQYTIAEYICQHLNLALSFISSRPEFNSLLKKHLVMAGGVASNDYFFKRISETSLANNFTVLVPPPHLCTDNGIMIAWAGFEMFSRQDIIDTIYWPNNLPDFLWASHKSLIGPKMEISIK</sequence>
<dbReference type="OrthoDB" id="5548448at2759"/>
<gene>
    <name evidence="9" type="ORF">Mgra_00004275</name>
</gene>
<evidence type="ECO:0000313" key="9">
    <source>
        <dbReference type="EMBL" id="KAF7636289.1"/>
    </source>
</evidence>
<proteinExistence type="predicted"/>
<dbReference type="SUPFAM" id="SSF48371">
    <property type="entry name" value="ARM repeat"/>
    <property type="match status" value="1"/>
</dbReference>
<evidence type="ECO:0000256" key="4">
    <source>
        <dbReference type="ARBA" id="ARBA00022723"/>
    </source>
</evidence>
<dbReference type="GO" id="GO:0005739">
    <property type="term" value="C:mitochondrion"/>
    <property type="evidence" value="ECO:0007669"/>
    <property type="project" value="TreeGrafter"/>
</dbReference>
<feature type="domain" description="Gcp-like" evidence="8">
    <location>
        <begin position="1154"/>
        <end position="1442"/>
    </location>
</feature>
<comment type="caution">
    <text evidence="9">The sequence shown here is derived from an EMBL/GenBank/DDBJ whole genome shotgun (WGS) entry which is preliminary data.</text>
</comment>
<feature type="compositionally biased region" description="Acidic residues" evidence="7">
    <location>
        <begin position="647"/>
        <end position="663"/>
    </location>
</feature>
<dbReference type="EC" id="2.3.1.234" evidence="1"/>
<keyword evidence="5" id="KW-0012">Acyltransferase</keyword>
<dbReference type="Pfam" id="PF00814">
    <property type="entry name" value="TsaD"/>
    <property type="match status" value="1"/>
</dbReference>
<dbReference type="EMBL" id="JABEBT010000031">
    <property type="protein sequence ID" value="KAF7636289.1"/>
    <property type="molecule type" value="Genomic_DNA"/>
</dbReference>
<dbReference type="InterPro" id="IPR043129">
    <property type="entry name" value="ATPase_NBD"/>
</dbReference>
<dbReference type="Gene3D" id="1.25.10.10">
    <property type="entry name" value="Leucine-rich Repeat Variant"/>
    <property type="match status" value="1"/>
</dbReference>
<keyword evidence="3" id="KW-0819">tRNA processing</keyword>
<dbReference type="InterPro" id="IPR017861">
    <property type="entry name" value="KAE1/TsaD"/>
</dbReference>